<gene>
    <name evidence="3" type="ORF">A8V01_16315</name>
</gene>
<accession>A0A2K2G3C9</accession>
<sequence length="182" mass="19355">MILRAATLVSAVFLASCATAPTVKYDADTSADFTRLRTYSWAYSTAPQGANPLTVQKVKASVNAYLASRGYTQAEPGDFALGFTLGARDRVEVTQLGNYGPYYRPWGPYAGFGGWGAGYNSVNVRNVTDGMLAVDIYDSRTKAPVWHGTATQQISGDTPSQATIDGAVSAVLAKFPPPADQK</sequence>
<name>A0A2K2G3C9_9SPHN</name>
<dbReference type="OrthoDB" id="118896at2"/>
<dbReference type="PROSITE" id="PS51257">
    <property type="entry name" value="PROKAR_LIPOPROTEIN"/>
    <property type="match status" value="1"/>
</dbReference>
<dbReference type="InterPro" id="IPR025411">
    <property type="entry name" value="DUF4136"/>
</dbReference>
<feature type="domain" description="DUF4136" evidence="2">
    <location>
        <begin position="23"/>
        <end position="177"/>
    </location>
</feature>
<evidence type="ECO:0000256" key="1">
    <source>
        <dbReference type="SAM" id="SignalP"/>
    </source>
</evidence>
<dbReference type="Gene3D" id="3.30.160.670">
    <property type="match status" value="1"/>
</dbReference>
<evidence type="ECO:0000313" key="3">
    <source>
        <dbReference type="EMBL" id="PNU05537.1"/>
    </source>
</evidence>
<dbReference type="EMBL" id="LYMM01000025">
    <property type="protein sequence ID" value="PNU05537.1"/>
    <property type="molecule type" value="Genomic_DNA"/>
</dbReference>
<dbReference type="AlphaFoldDB" id="A0A2K2G3C9"/>
<comment type="caution">
    <text evidence="3">The sequence shown here is derived from an EMBL/GenBank/DDBJ whole genome shotgun (WGS) entry which is preliminary data.</text>
</comment>
<dbReference type="Pfam" id="PF13590">
    <property type="entry name" value="DUF4136"/>
    <property type="match status" value="1"/>
</dbReference>
<dbReference type="RefSeq" id="WP_103095324.1">
    <property type="nucleotide sequence ID" value="NZ_LYMM01000025.1"/>
</dbReference>
<feature type="chain" id="PRO_5014390980" description="DUF4136 domain-containing protein" evidence="1">
    <location>
        <begin position="21"/>
        <end position="182"/>
    </location>
</feature>
<proteinExistence type="predicted"/>
<evidence type="ECO:0000313" key="4">
    <source>
        <dbReference type="Proteomes" id="UP000236327"/>
    </source>
</evidence>
<dbReference type="Proteomes" id="UP000236327">
    <property type="component" value="Unassembled WGS sequence"/>
</dbReference>
<keyword evidence="1" id="KW-0732">Signal</keyword>
<feature type="signal peptide" evidence="1">
    <location>
        <begin position="1"/>
        <end position="20"/>
    </location>
</feature>
<reference evidence="3 4" key="1">
    <citation type="submission" date="2016-05" db="EMBL/GenBank/DDBJ databases">
        <title>Complete genome sequence of Novosphingobium guangzhouense SA925(T).</title>
        <authorList>
            <person name="Sha S."/>
        </authorList>
    </citation>
    <scope>NUCLEOTIDE SEQUENCE [LARGE SCALE GENOMIC DNA]</scope>
    <source>
        <strain evidence="3 4">SA925</strain>
    </source>
</reference>
<evidence type="ECO:0000259" key="2">
    <source>
        <dbReference type="Pfam" id="PF13590"/>
    </source>
</evidence>
<organism evidence="3 4">
    <name type="scientific">Novosphingobium guangzhouense</name>
    <dbReference type="NCBI Taxonomy" id="1850347"/>
    <lineage>
        <taxon>Bacteria</taxon>
        <taxon>Pseudomonadati</taxon>
        <taxon>Pseudomonadota</taxon>
        <taxon>Alphaproteobacteria</taxon>
        <taxon>Sphingomonadales</taxon>
        <taxon>Sphingomonadaceae</taxon>
        <taxon>Novosphingobium</taxon>
    </lineage>
</organism>
<keyword evidence="4" id="KW-1185">Reference proteome</keyword>
<protein>
    <recommendedName>
        <fullName evidence="2">DUF4136 domain-containing protein</fullName>
    </recommendedName>
</protein>